<feature type="transmembrane region" description="Helical" evidence="11">
    <location>
        <begin position="376"/>
        <end position="395"/>
    </location>
</feature>
<dbReference type="PhylomeDB" id="A7S1Y5"/>
<keyword evidence="11" id="KW-1133">Transmembrane helix</keyword>
<dbReference type="SUPFAM" id="SSF48403">
    <property type="entry name" value="Ankyrin repeat"/>
    <property type="match status" value="1"/>
</dbReference>
<dbReference type="GO" id="GO:0098703">
    <property type="term" value="P:calcium ion import across plasma membrane"/>
    <property type="evidence" value="ECO:0000318"/>
    <property type="project" value="GO_Central"/>
</dbReference>
<keyword evidence="13" id="KW-1185">Reference proteome</keyword>
<evidence type="ECO:0000256" key="9">
    <source>
        <dbReference type="ARBA" id="ARBA00023303"/>
    </source>
</evidence>
<keyword evidence="5" id="KW-0107">Calcium channel</keyword>
<keyword evidence="6" id="KW-0677">Repeat</keyword>
<keyword evidence="2" id="KW-0813">Transport</keyword>
<evidence type="ECO:0000313" key="13">
    <source>
        <dbReference type="Proteomes" id="UP000001593"/>
    </source>
</evidence>
<feature type="repeat" description="ANK" evidence="10">
    <location>
        <begin position="114"/>
        <end position="146"/>
    </location>
</feature>
<protein>
    <submittedName>
        <fullName evidence="12">Uncharacterized protein</fullName>
    </submittedName>
</protein>
<dbReference type="Gene3D" id="1.25.40.20">
    <property type="entry name" value="Ankyrin repeat-containing domain"/>
    <property type="match status" value="1"/>
</dbReference>
<gene>
    <name evidence="12" type="ORF">NEMVEDRAFT_v1g205533</name>
</gene>
<keyword evidence="10" id="KW-0040">ANK repeat</keyword>
<evidence type="ECO:0000313" key="12">
    <source>
        <dbReference type="EMBL" id="EDO42321.1"/>
    </source>
</evidence>
<keyword evidence="7" id="KW-0106">Calcium</keyword>
<dbReference type="GO" id="GO:0005886">
    <property type="term" value="C:plasma membrane"/>
    <property type="evidence" value="ECO:0000318"/>
    <property type="project" value="GO_Central"/>
</dbReference>
<dbReference type="Proteomes" id="UP000001593">
    <property type="component" value="Unassembled WGS sequence"/>
</dbReference>
<evidence type="ECO:0000256" key="4">
    <source>
        <dbReference type="ARBA" id="ARBA00022568"/>
    </source>
</evidence>
<keyword evidence="11" id="KW-0812">Transmembrane</keyword>
<keyword evidence="8" id="KW-0406">Ion transport</keyword>
<keyword evidence="9" id="KW-0407">Ion channel</keyword>
<evidence type="ECO:0000256" key="1">
    <source>
        <dbReference type="ARBA" id="ARBA00004651"/>
    </source>
</evidence>
<evidence type="ECO:0000256" key="10">
    <source>
        <dbReference type="PROSITE-ProRule" id="PRU00023"/>
    </source>
</evidence>
<dbReference type="PANTHER" id="PTHR10582:SF2">
    <property type="entry name" value="INACTIVE"/>
    <property type="match status" value="1"/>
</dbReference>
<feature type="transmembrane region" description="Helical" evidence="11">
    <location>
        <begin position="433"/>
        <end position="452"/>
    </location>
</feature>
<evidence type="ECO:0000256" key="2">
    <source>
        <dbReference type="ARBA" id="ARBA00022448"/>
    </source>
</evidence>
<feature type="transmembrane region" description="Helical" evidence="11">
    <location>
        <begin position="488"/>
        <end position="507"/>
    </location>
</feature>
<evidence type="ECO:0000256" key="8">
    <source>
        <dbReference type="ARBA" id="ARBA00023065"/>
    </source>
</evidence>
<sequence length="567" mass="65595">MRKSWETTEELVNFEVMCNPGSMDSTQERCEIEQDQERKFFEKVREKIESKEMDPQDAMDEARVELILDLNDGDAMKSVCYLLTTWPYEIQIPRFVRILLRNHRQPLGTLRDQESNTALHMAASRNLVTVAEFLLEENPEMLMTTNSDMDLPVETALRRCHDDVAAFLVKHMSNRSVLQLFRANKTENARHSFVFLVKQFKMKKTILAVLDAMVVPQWPYPVSLHYHNTLSSEWQTMVDQPTHLDVCFDLIDADKYGRAPDDPSYQFCPKSSFYYITRECQKLNKALIFHPVVKLITERKWTKYGGFWFRFRFLNYLVYLAILSLGMMTMVAYPDMSITPRSTSSWISGTCFLWCFLMVCWFLLDEFAEMKRFQFHEWFWLIASIATFVNTMGIFKYSLVFSLPIIDTHRFVSLTSSYARALGRVIYKDIPRFTVVFFIVVFSFFLSITIALRGVQPAVFINDLIIGSLTSSYARALGRVIYKDIPRFTVVFFIVVFSFFLSITIALRGVQPAVFINDLIIGSGFGAENNGLNCTDTGAVCIVTSLVRIWSQGRPILEDNVGFIGYV</sequence>
<keyword evidence="3" id="KW-1003">Cell membrane</keyword>
<feature type="transmembrane region" description="Helical" evidence="11">
    <location>
        <begin position="345"/>
        <end position="364"/>
    </location>
</feature>
<comment type="subcellular location">
    <subcellularLocation>
        <location evidence="1">Cell membrane</location>
        <topology evidence="1">Multi-pass membrane protein</topology>
    </subcellularLocation>
</comment>
<evidence type="ECO:0000256" key="6">
    <source>
        <dbReference type="ARBA" id="ARBA00022737"/>
    </source>
</evidence>
<evidence type="ECO:0000256" key="5">
    <source>
        <dbReference type="ARBA" id="ARBA00022673"/>
    </source>
</evidence>
<dbReference type="EMBL" id="DS469566">
    <property type="protein sequence ID" value="EDO42321.1"/>
    <property type="molecule type" value="Genomic_DNA"/>
</dbReference>
<dbReference type="SMART" id="SM00248">
    <property type="entry name" value="ANK"/>
    <property type="match status" value="2"/>
</dbReference>
<dbReference type="GO" id="GO:0005262">
    <property type="term" value="F:calcium channel activity"/>
    <property type="evidence" value="ECO:0000318"/>
    <property type="project" value="GO_Central"/>
</dbReference>
<dbReference type="InterPro" id="IPR024862">
    <property type="entry name" value="TRPV"/>
</dbReference>
<proteinExistence type="predicted"/>
<dbReference type="HOGENOM" id="CLU_402974_0_0_1"/>
<feature type="transmembrane region" description="Helical" evidence="11">
    <location>
        <begin position="313"/>
        <end position="333"/>
    </location>
</feature>
<dbReference type="PANTHER" id="PTHR10582">
    <property type="entry name" value="TRANSIENT RECEPTOR POTENTIAL ION CHANNEL PROTEIN"/>
    <property type="match status" value="1"/>
</dbReference>
<evidence type="ECO:0000256" key="3">
    <source>
        <dbReference type="ARBA" id="ARBA00022475"/>
    </source>
</evidence>
<evidence type="ECO:0000256" key="7">
    <source>
        <dbReference type="ARBA" id="ARBA00022837"/>
    </source>
</evidence>
<keyword evidence="4" id="KW-0109">Calcium transport</keyword>
<dbReference type="PROSITE" id="PS50088">
    <property type="entry name" value="ANK_REPEAT"/>
    <property type="match status" value="1"/>
</dbReference>
<keyword evidence="11" id="KW-0472">Membrane</keyword>
<dbReference type="OMA" id="RFTVVFF"/>
<dbReference type="InterPro" id="IPR002110">
    <property type="entry name" value="Ankyrin_rpt"/>
</dbReference>
<evidence type="ECO:0000256" key="11">
    <source>
        <dbReference type="SAM" id="Phobius"/>
    </source>
</evidence>
<dbReference type="Pfam" id="PF13857">
    <property type="entry name" value="Ank_5"/>
    <property type="match status" value="1"/>
</dbReference>
<dbReference type="AlphaFoldDB" id="A7S1Y5"/>
<dbReference type="InParanoid" id="A7S1Y5"/>
<reference evidence="12 13" key="1">
    <citation type="journal article" date="2007" name="Science">
        <title>Sea anemone genome reveals ancestral eumetazoan gene repertoire and genomic organization.</title>
        <authorList>
            <person name="Putnam N.H."/>
            <person name="Srivastava M."/>
            <person name="Hellsten U."/>
            <person name="Dirks B."/>
            <person name="Chapman J."/>
            <person name="Salamov A."/>
            <person name="Terry A."/>
            <person name="Shapiro H."/>
            <person name="Lindquist E."/>
            <person name="Kapitonov V.V."/>
            <person name="Jurka J."/>
            <person name="Genikhovich G."/>
            <person name="Grigoriev I.V."/>
            <person name="Lucas S.M."/>
            <person name="Steele R.E."/>
            <person name="Finnerty J.R."/>
            <person name="Technau U."/>
            <person name="Martindale M.Q."/>
            <person name="Rokhsar D.S."/>
        </authorList>
    </citation>
    <scope>NUCLEOTIDE SEQUENCE [LARGE SCALE GENOMIC DNA]</scope>
    <source>
        <strain evidence="13">CH2 X CH6</strain>
    </source>
</reference>
<organism evidence="12 13">
    <name type="scientific">Nematostella vectensis</name>
    <name type="common">Starlet sea anemone</name>
    <dbReference type="NCBI Taxonomy" id="45351"/>
    <lineage>
        <taxon>Eukaryota</taxon>
        <taxon>Metazoa</taxon>
        <taxon>Cnidaria</taxon>
        <taxon>Anthozoa</taxon>
        <taxon>Hexacorallia</taxon>
        <taxon>Actiniaria</taxon>
        <taxon>Edwardsiidae</taxon>
        <taxon>Nematostella</taxon>
    </lineage>
</organism>
<accession>A7S1Y5</accession>
<dbReference type="InterPro" id="IPR036770">
    <property type="entry name" value="Ankyrin_rpt-contain_sf"/>
</dbReference>
<name>A7S1Y5_NEMVE</name>